<comment type="similarity">
    <text evidence="1">Belongs to the MIX23 family.</text>
</comment>
<protein>
    <recommendedName>
        <fullName evidence="4">Coiled-coil domain-containing protein 58</fullName>
    </recommendedName>
</protein>
<evidence type="ECO:0000313" key="2">
    <source>
        <dbReference type="EMBL" id="KIM90788.1"/>
    </source>
</evidence>
<evidence type="ECO:0000256" key="1">
    <source>
        <dbReference type="ARBA" id="ARBA00024204"/>
    </source>
</evidence>
<dbReference type="GO" id="GO:0005758">
    <property type="term" value="C:mitochondrial intermembrane space"/>
    <property type="evidence" value="ECO:0007669"/>
    <property type="project" value="InterPro"/>
</dbReference>
<accession>A0A0C3BW63</accession>
<dbReference type="InParanoid" id="A0A0C3BW63"/>
<keyword evidence="3" id="KW-1185">Reference proteome</keyword>
<dbReference type="Pfam" id="PF09774">
    <property type="entry name" value="MIX23"/>
    <property type="match status" value="1"/>
</dbReference>
<evidence type="ECO:0000313" key="3">
    <source>
        <dbReference type="Proteomes" id="UP000054166"/>
    </source>
</evidence>
<dbReference type="HOGENOM" id="CLU_090093_0_0_1"/>
<dbReference type="PANTHER" id="PTHR31905:SF2">
    <property type="entry name" value="PROTEIN MIX23"/>
    <property type="match status" value="1"/>
</dbReference>
<evidence type="ECO:0008006" key="4">
    <source>
        <dbReference type="Google" id="ProtNLM"/>
    </source>
</evidence>
<dbReference type="Proteomes" id="UP000054166">
    <property type="component" value="Unassembled WGS sequence"/>
</dbReference>
<gene>
    <name evidence="2" type="ORF">PILCRDRAFT_811265</name>
</gene>
<dbReference type="FunCoup" id="A0A0C3BW63">
    <property type="interactions" value="209"/>
</dbReference>
<reference evidence="3" key="2">
    <citation type="submission" date="2015-01" db="EMBL/GenBank/DDBJ databases">
        <title>Evolutionary Origins and Diversification of the Mycorrhizal Mutualists.</title>
        <authorList>
            <consortium name="DOE Joint Genome Institute"/>
            <consortium name="Mycorrhizal Genomics Consortium"/>
            <person name="Kohler A."/>
            <person name="Kuo A."/>
            <person name="Nagy L.G."/>
            <person name="Floudas D."/>
            <person name="Copeland A."/>
            <person name="Barry K.W."/>
            <person name="Cichocki N."/>
            <person name="Veneault-Fourrey C."/>
            <person name="LaButti K."/>
            <person name="Lindquist E.A."/>
            <person name="Lipzen A."/>
            <person name="Lundell T."/>
            <person name="Morin E."/>
            <person name="Murat C."/>
            <person name="Riley R."/>
            <person name="Ohm R."/>
            <person name="Sun H."/>
            <person name="Tunlid A."/>
            <person name="Henrissat B."/>
            <person name="Grigoriev I.V."/>
            <person name="Hibbett D.S."/>
            <person name="Martin F."/>
        </authorList>
    </citation>
    <scope>NUCLEOTIDE SEQUENCE [LARGE SCALE GENOMIC DNA]</scope>
    <source>
        <strain evidence="3">F 1598</strain>
    </source>
</reference>
<reference evidence="2 3" key="1">
    <citation type="submission" date="2014-04" db="EMBL/GenBank/DDBJ databases">
        <authorList>
            <consortium name="DOE Joint Genome Institute"/>
            <person name="Kuo A."/>
            <person name="Tarkka M."/>
            <person name="Buscot F."/>
            <person name="Kohler A."/>
            <person name="Nagy L.G."/>
            <person name="Floudas D."/>
            <person name="Copeland A."/>
            <person name="Barry K.W."/>
            <person name="Cichocki N."/>
            <person name="Veneault-Fourrey C."/>
            <person name="LaButti K."/>
            <person name="Lindquist E.A."/>
            <person name="Lipzen A."/>
            <person name="Lundell T."/>
            <person name="Morin E."/>
            <person name="Murat C."/>
            <person name="Sun H."/>
            <person name="Tunlid A."/>
            <person name="Henrissat B."/>
            <person name="Grigoriev I.V."/>
            <person name="Hibbett D.S."/>
            <person name="Martin F."/>
            <person name="Nordberg H.P."/>
            <person name="Cantor M.N."/>
            <person name="Hua S.X."/>
        </authorList>
    </citation>
    <scope>NUCLEOTIDE SEQUENCE [LARGE SCALE GENOMIC DNA]</scope>
    <source>
        <strain evidence="2 3">F 1598</strain>
    </source>
</reference>
<dbReference type="OrthoDB" id="5593818at2759"/>
<dbReference type="InterPro" id="IPR019171">
    <property type="entry name" value="MIX23"/>
</dbReference>
<sequence length="183" mass="21389">MVSRHPPLGSLAVQAPSLTPQLVHVSPVTCHNLSVFKDLLKEYRRLDDNLNMRMNRTNAQFRDRDREGKCKGNVQDEACLYVWKSLVENWKRRTEIVSYCVDVVDKTMDEKRQSIQDQASDPSAQRQTQAALYADEVKRNQVHNELRVEKIVRQRSLDAFRSRCKYFLPPLSDVEARKWWDAA</sequence>
<dbReference type="PANTHER" id="PTHR31905">
    <property type="entry name" value="COILED-COIL DOMAIN-CONTAINING PROTEIN 58"/>
    <property type="match status" value="1"/>
</dbReference>
<dbReference type="AlphaFoldDB" id="A0A0C3BW63"/>
<dbReference type="STRING" id="765440.A0A0C3BW63"/>
<organism evidence="2 3">
    <name type="scientific">Piloderma croceum (strain F 1598)</name>
    <dbReference type="NCBI Taxonomy" id="765440"/>
    <lineage>
        <taxon>Eukaryota</taxon>
        <taxon>Fungi</taxon>
        <taxon>Dikarya</taxon>
        <taxon>Basidiomycota</taxon>
        <taxon>Agaricomycotina</taxon>
        <taxon>Agaricomycetes</taxon>
        <taxon>Agaricomycetidae</taxon>
        <taxon>Atheliales</taxon>
        <taxon>Atheliaceae</taxon>
        <taxon>Piloderma</taxon>
    </lineage>
</organism>
<name>A0A0C3BW63_PILCF</name>
<proteinExistence type="inferred from homology"/>
<dbReference type="EMBL" id="KN832972">
    <property type="protein sequence ID" value="KIM90788.1"/>
    <property type="molecule type" value="Genomic_DNA"/>
</dbReference>